<dbReference type="Gene3D" id="3.60.10.10">
    <property type="entry name" value="Endonuclease/exonuclease/phosphatase"/>
    <property type="match status" value="1"/>
</dbReference>
<keyword evidence="3" id="KW-1185">Reference proteome</keyword>
<dbReference type="InterPro" id="IPR002156">
    <property type="entry name" value="RNaseH_domain"/>
</dbReference>
<evidence type="ECO:0000313" key="3">
    <source>
        <dbReference type="Proteomes" id="UP000186817"/>
    </source>
</evidence>
<feature type="compositionally biased region" description="Basic and acidic residues" evidence="1">
    <location>
        <begin position="85"/>
        <end position="102"/>
    </location>
</feature>
<feature type="region of interest" description="Disordered" evidence="1">
    <location>
        <begin position="306"/>
        <end position="339"/>
    </location>
</feature>
<evidence type="ECO:0000313" key="2">
    <source>
        <dbReference type="EMBL" id="OLP85781.1"/>
    </source>
</evidence>
<dbReference type="InterPro" id="IPR005135">
    <property type="entry name" value="Endo/exonuclease/phosphatase"/>
</dbReference>
<comment type="caution">
    <text evidence="2">The sequence shown here is derived from an EMBL/GenBank/DDBJ whole genome shotgun (WGS) entry which is preliminary data.</text>
</comment>
<dbReference type="Gene3D" id="3.30.420.10">
    <property type="entry name" value="Ribonuclease H-like superfamily/Ribonuclease H"/>
    <property type="match status" value="1"/>
</dbReference>
<feature type="region of interest" description="Disordered" evidence="1">
    <location>
        <begin position="245"/>
        <end position="264"/>
    </location>
</feature>
<dbReference type="InterPro" id="IPR036397">
    <property type="entry name" value="RNaseH_sf"/>
</dbReference>
<dbReference type="SUPFAM" id="SSF53098">
    <property type="entry name" value="Ribonuclease H-like"/>
    <property type="match status" value="1"/>
</dbReference>
<evidence type="ECO:0000256" key="1">
    <source>
        <dbReference type="SAM" id="MobiDB-lite"/>
    </source>
</evidence>
<accession>A0A1Q9CS95</accession>
<dbReference type="PROSITE" id="PS50879">
    <property type="entry name" value="RNASE_H_1"/>
    <property type="match status" value="1"/>
</dbReference>
<sequence>MAATKHGWKCRECKQQVRQTANFCPQCGGHWQAVAETTYAATSHHVPWRDQWGTDEPRSPRKRWPQSPRRRKGSQKGAKGAPEGPEAKGKAKGKGQGEDASKKPPSLEALPAGPSVPAISQPKQAAAAEAAPSQDKMQLESLLGILAASSSSLPPAAQQLIANIQESTVTSTTKAKHKAVTEQAKARQALAKVQSQRAAYLQAWQQYVNQLATLLETQVQEQTSVLEEFDQAELMWTQAEHSATQQLTKLTSTDRDSAEPADKDFEDAEEAVDMTIETEQKLRAASEASQHNAKRMLAALTDLQQSAEEQVQKAGRDGSRTPRRQTDAPGTKEDAKAVDGGAADAKAKAALLGVMRQFEVGVEESVGYEAHSTWTDPREAPIERRPECLLPLDMVAEAVAHALQPVRSVQFITQPMDGLPRPQMVLTYLRAPRNALAIPLDFRRSHGWIITVNMIPTASLEELPELGPAGTPRPHHLTEQGQLLALTDSMGRQHQAITEPLDRFEWFAPVFGPQGDYSRGYSSDSGTTRTTTEMQGPYRRNRSPSPAASSSNMPPNLLVHQRRGANIDGCESGPSQSLRGPVGALMHGTYLEPRSLLRPRPACPSKPPAHIQQQVPQLHVEPPWAASCLQQGSPLVQQPWSGFQPNQEATSGPALAYYTLFDIVGQVRIRRAASDWDLADILADVLAILPDTTAAKLLVDPVPGLPVLQVVARPRSAAIMESPVPVDLRPSGGTICTLLFQAGESRHDAIVDISHRCRLQPELVVTARGVSFENLPDPASLVEHLKASGPAAVVPSTMPSATTVTTTAMMSWAGGSPLPLQHQITVLTRDGPVHGPVLSGCQDLPSQLTPLMTHALAQDQAPQSSAIMLARVMPVVHDGVLSVLVIWSRRHTHHVSVVVDRRLVGGELALIETSLGTMPAQILSVDDRRYGYHFSVNGARGITVPMTLLDIETPPEGLGAADVDAHNIASIQGQLEYFLAGRLNSMGRPHRLAQHVLVQGPTHGDLLLHLDLPLSPTVAQLEEFLLGCDFWDSSLLLHDTGHVLGPVSIFATSQPNVRALTALVPSCTVDNLIVVQLDPDRPALTGHVFLKPHVQPAAVRRVSQGMFVHLRHIDLPIGEGLQLLQVSAKVTTKPLPQAPALTPGQAAPSVRAAQADASLAVPAPTAPGVTIPTPGGRRRICMPQTAKQPLPCDSAVLPLEESLPPPSEECTLRRCIRDLAEPWAHFWRGDLCSVPRLPVCFGQALCCCVPALEVYQHIHLFSDGSLCKNAGSSNCGWGLCAVFEGLVHGRKSFAFAGFIGGSLEPFLSMPLGADNTSYSAEVAAAVVATVWQLSVPQALPVTLWCDCQAVVGIIDGSMSPKQGQGCLSLASRLRSAVHLVEKARNQPCRVQWLPSHAGNPFNEFVDRVAKAGAKCQIGGGRLAAFWALLRSPLMPWAWLVYGPDPALPAFGDLSAGRYEARDTPPVECIPRPAPAAAGAVEARLALRICSCNVQTLRCKKPLVAQQLVDRRMVVIGLQETRLGHSSEINGAAFFEFFAAAHNGEGGCALLFSRGVPCAWQGLRPLYFEKSHFTCVHASSRCLAVRVRAPLLDVLVVSAHAPQSGQGLQALDTWWQAFTEASWLRPHRGKIIACMDANAQLGSVESPHVGRHAGATETPAGSLLQEWLATNLAYLPATFFDSQGQCVPSASEPTWFSPSGNGYRIDYIAVPQSWCGVPCCPAVLEDFELLNKDHVPVQLDLSRQLIGPPPQCLKAPQPFVKDPDTWPQKHVQQVRAGLCRLPVIPWGENVHVHTDRLFSAIKQVGIASRPTTPRKCRPFLADSTKLLLDQSKHCRKWIKRLHGLKEALSHRPVGAARSHEGWSLHDVGGMLAEACDAFQVIQNCLRNAVAADKGRYAQQAHAKLLDNADPFAAKDFFRALRVLRPPGKKVLKPFSSLKVALAAEETHEDRVLAQQAHFAKLEAGVICTPDALCAPSPPVAAEARFTIADLPNLLELESAVRAFRKGKAPGPEGIPDWVWALDATRSARLLLPICLKTHLRLSEPISCKSTCLISLFKGKGSPSLVESHRAIALMSGPGKLIRKHLRPALIKAMQPSEFLQGGLPGSLLQGPHHFVRTHGAVAKALKISAAAIFIDVASAYYRVVRQAFEQGISNDAEVCLILDRLGVEPSSFHTVCQWLHGTHLVERATPHQQRLLREFLTNTHFVMRGGTQLVQTFAGTRPGDSIADLLFVLVQADFMSATRERLRDAGLLDDAISQLAYGEDKLLAPSWADDSVILQCAATAEAQVDKTQRSLTLVHEEFLRRAMQPNYAPGKTEVVFSLRGAGAPALRQRLLVRLGGLLPFQTPDGDQQVHCVRHYLHLGGYVLDRPAHLMDIMRHMSMAHAAIKPLRRPVLRDARIPLKVRRMCLNSLAFSCASTTCATWGHLTGAEDKAWCRGFVRLARSLGRDDRWTGQPTLPNEESVCRAFGLPSPRVYLRQQRLLHFQRLALTQPALLDLLLAEFRHAGQSWLSLLRDDVLWAVGLNTMPAHVVEDFPLSLAEWSLHEPAAFRCSVRKAVCAWRHAHYEPAWMPAPALQSREVASTPFSCELCPRSFASFQQLAAHKFAVHGMQCNARRLAAGTTCCVCLTRFWTRDRLVRHLHDSARCLTSMLEHELPEVHEVLPVEPAFARLPATRLHGSLLPVTMPIAKVAASLTEHPPYADVWSSRWMSPAISRWVEAIQCSASEVQ</sequence>
<dbReference type="OrthoDB" id="421389at2759"/>
<protein>
    <submittedName>
        <fullName evidence="2">Uncharacterized protein</fullName>
    </submittedName>
</protein>
<dbReference type="PROSITE" id="PS00028">
    <property type="entry name" value="ZINC_FINGER_C2H2_1"/>
    <property type="match status" value="1"/>
</dbReference>
<dbReference type="Proteomes" id="UP000186817">
    <property type="component" value="Unassembled WGS sequence"/>
</dbReference>
<feature type="compositionally biased region" description="Low complexity" evidence="1">
    <location>
        <begin position="543"/>
        <end position="556"/>
    </location>
</feature>
<name>A0A1Q9CS95_SYMMI</name>
<reference evidence="2 3" key="1">
    <citation type="submission" date="2016-02" db="EMBL/GenBank/DDBJ databases">
        <title>Genome analysis of coral dinoflagellate symbionts highlights evolutionary adaptations to a symbiotic lifestyle.</title>
        <authorList>
            <person name="Aranda M."/>
            <person name="Li Y."/>
            <person name="Liew Y.J."/>
            <person name="Baumgarten S."/>
            <person name="Simakov O."/>
            <person name="Wilson M."/>
            <person name="Piel J."/>
            <person name="Ashoor H."/>
            <person name="Bougouffa S."/>
            <person name="Bajic V.B."/>
            <person name="Ryu T."/>
            <person name="Ravasi T."/>
            <person name="Bayer T."/>
            <person name="Micklem G."/>
            <person name="Kim H."/>
            <person name="Bhak J."/>
            <person name="Lajeunesse T.C."/>
            <person name="Voolstra C.R."/>
        </authorList>
    </citation>
    <scope>NUCLEOTIDE SEQUENCE [LARGE SCALE GENOMIC DNA]</scope>
    <source>
        <strain evidence="2 3">CCMP2467</strain>
    </source>
</reference>
<dbReference type="InterPro" id="IPR013087">
    <property type="entry name" value="Znf_C2H2_type"/>
</dbReference>
<feature type="compositionally biased region" description="Low complexity" evidence="1">
    <location>
        <begin position="517"/>
        <end position="532"/>
    </location>
</feature>
<dbReference type="InterPro" id="IPR036691">
    <property type="entry name" value="Endo/exonu/phosph_ase_sf"/>
</dbReference>
<dbReference type="GO" id="GO:0004523">
    <property type="term" value="F:RNA-DNA hybrid ribonuclease activity"/>
    <property type="evidence" value="ECO:0007669"/>
    <property type="project" value="InterPro"/>
</dbReference>
<feature type="region of interest" description="Disordered" evidence="1">
    <location>
        <begin position="49"/>
        <end position="133"/>
    </location>
</feature>
<feature type="region of interest" description="Disordered" evidence="1">
    <location>
        <begin position="517"/>
        <end position="557"/>
    </location>
</feature>
<dbReference type="SUPFAM" id="SSF56219">
    <property type="entry name" value="DNase I-like"/>
    <property type="match status" value="1"/>
</dbReference>
<dbReference type="EMBL" id="LSRX01000957">
    <property type="protein sequence ID" value="OLP85781.1"/>
    <property type="molecule type" value="Genomic_DNA"/>
</dbReference>
<proteinExistence type="predicted"/>
<feature type="compositionally biased region" description="Basic and acidic residues" evidence="1">
    <location>
        <begin position="252"/>
        <end position="263"/>
    </location>
</feature>
<dbReference type="PROSITE" id="PS50157">
    <property type="entry name" value="ZINC_FINGER_C2H2_2"/>
    <property type="match status" value="1"/>
</dbReference>
<gene>
    <name evidence="2" type="ORF">AK812_SmicGene33196</name>
</gene>
<organism evidence="2 3">
    <name type="scientific">Symbiodinium microadriaticum</name>
    <name type="common">Dinoflagellate</name>
    <name type="synonym">Zooxanthella microadriatica</name>
    <dbReference type="NCBI Taxonomy" id="2951"/>
    <lineage>
        <taxon>Eukaryota</taxon>
        <taxon>Sar</taxon>
        <taxon>Alveolata</taxon>
        <taxon>Dinophyceae</taxon>
        <taxon>Suessiales</taxon>
        <taxon>Symbiodiniaceae</taxon>
        <taxon>Symbiodinium</taxon>
    </lineage>
</organism>
<dbReference type="InterPro" id="IPR012337">
    <property type="entry name" value="RNaseH-like_sf"/>
</dbReference>
<dbReference type="GO" id="GO:0003676">
    <property type="term" value="F:nucleic acid binding"/>
    <property type="evidence" value="ECO:0007669"/>
    <property type="project" value="InterPro"/>
</dbReference>
<dbReference type="Pfam" id="PF00075">
    <property type="entry name" value="RNase_H"/>
    <property type="match status" value="1"/>
</dbReference>
<feature type="compositionally biased region" description="Basic residues" evidence="1">
    <location>
        <begin position="60"/>
        <end position="74"/>
    </location>
</feature>
<feature type="compositionally biased region" description="Basic and acidic residues" evidence="1">
    <location>
        <begin position="310"/>
        <end position="337"/>
    </location>
</feature>
<dbReference type="Pfam" id="PF03372">
    <property type="entry name" value="Exo_endo_phos"/>
    <property type="match status" value="1"/>
</dbReference>